<dbReference type="EMBL" id="AUWU02000008">
    <property type="protein sequence ID" value="KAH0569960.1"/>
    <property type="molecule type" value="Genomic_DNA"/>
</dbReference>
<keyword evidence="1" id="KW-1133">Transmembrane helix</keyword>
<evidence type="ECO:0000313" key="4">
    <source>
        <dbReference type="Proteomes" id="UP000018208"/>
    </source>
</evidence>
<accession>V6LP40</accession>
<dbReference type="EMBL" id="KI546159">
    <property type="protein sequence ID" value="EST42494.1"/>
    <property type="molecule type" value="Genomic_DNA"/>
</dbReference>
<evidence type="ECO:0000256" key="1">
    <source>
        <dbReference type="SAM" id="Phobius"/>
    </source>
</evidence>
<evidence type="ECO:0000313" key="2">
    <source>
        <dbReference type="EMBL" id="EST42494.1"/>
    </source>
</evidence>
<dbReference type="AlphaFoldDB" id="V6LP40"/>
<reference evidence="2 3" key="1">
    <citation type="journal article" date="2014" name="PLoS Genet.">
        <title>The Genome of Spironucleus salmonicida Highlights a Fish Pathogen Adapted to Fluctuating Environments.</title>
        <authorList>
            <person name="Xu F."/>
            <person name="Jerlstrom-Hultqvist J."/>
            <person name="Einarsson E."/>
            <person name="Astvaldsson A."/>
            <person name="Svard S.G."/>
            <person name="Andersson J.O."/>
        </authorList>
    </citation>
    <scope>NUCLEOTIDE SEQUENCE</scope>
    <source>
        <strain evidence="3">ATCC 50377</strain>
    </source>
</reference>
<dbReference type="Proteomes" id="UP000018208">
    <property type="component" value="Unassembled WGS sequence"/>
</dbReference>
<dbReference type="VEuPathDB" id="GiardiaDB:SS50377_27932"/>
<keyword evidence="1" id="KW-0472">Membrane</keyword>
<keyword evidence="4" id="KW-1185">Reference proteome</keyword>
<reference evidence="3" key="2">
    <citation type="submission" date="2020-12" db="EMBL/GenBank/DDBJ databases">
        <title>New Spironucleus salmonicida genome in near-complete chromosomes.</title>
        <authorList>
            <person name="Xu F."/>
            <person name="Kurt Z."/>
            <person name="Jimenez-Gonzalez A."/>
            <person name="Astvaldsson A."/>
            <person name="Andersson J.O."/>
            <person name="Svard S.G."/>
        </authorList>
    </citation>
    <scope>NUCLEOTIDE SEQUENCE</scope>
    <source>
        <strain evidence="3">ATCC 50377</strain>
    </source>
</reference>
<name>V6LP40_9EUKA</name>
<organism evidence="2">
    <name type="scientific">Spironucleus salmonicida</name>
    <dbReference type="NCBI Taxonomy" id="348837"/>
    <lineage>
        <taxon>Eukaryota</taxon>
        <taxon>Metamonada</taxon>
        <taxon>Diplomonadida</taxon>
        <taxon>Hexamitidae</taxon>
        <taxon>Hexamitinae</taxon>
        <taxon>Spironucleus</taxon>
    </lineage>
</organism>
<sequence length="495" mass="56654">MIIILQIFQQVLEDCYDQKSFLVYDENINQMVVQLTPLNVSICSNMPIGVQVNLTINSIEGSDIPIITTTISNFVYETTTNITFQTVLPPGQKITLVYSMQLDIFTFGSVLTTLIPKFLIQKSNLQECYEHKSIAQVFRNRVEITLYPTGLCSTQMALKDVSLDNYLQGVQLTLSEDLVELDLSLGFDYNVKKQQLVFNVDLLKFAQQQPFLNSLIIFSTNQSGQQVQFQVDIQKTELETVIGFFQSIQLSLQNNNIYIQVQLDQTKYDDYIKHLGDVTTFKVSFVVNGSHYSFSVNHNQPLQNLVIIKLSCDNQIIKLNSICKQIVLSQTFDLIVIDMISISLDQNLKSMYKQTPKLFPTCWTKVTGIRHKKQLKVTLQLNGKCNTGSAQFTLTNNINQQISINQDSSSTSLNFKGEDQFFDSINYTLEMRLKDIQFLIFIDDLQDQQINFTVIFASIVGVVWIVFSMIYSLYGIVNALVALKRRKRSNYKKRQ</sequence>
<evidence type="ECO:0000313" key="3">
    <source>
        <dbReference type="EMBL" id="KAH0569960.1"/>
    </source>
</evidence>
<gene>
    <name evidence="2" type="ORF">SS50377_17800</name>
    <name evidence="3" type="ORF">SS50377_27932</name>
</gene>
<feature type="transmembrane region" description="Helical" evidence="1">
    <location>
        <begin position="454"/>
        <end position="483"/>
    </location>
</feature>
<protein>
    <recommendedName>
        <fullName evidence="5">Transmembrane protein</fullName>
    </recommendedName>
</protein>
<keyword evidence="1" id="KW-0812">Transmembrane</keyword>
<evidence type="ECO:0008006" key="5">
    <source>
        <dbReference type="Google" id="ProtNLM"/>
    </source>
</evidence>
<proteinExistence type="predicted"/>